<dbReference type="Proteomes" id="UP000295560">
    <property type="component" value="Unassembled WGS sequence"/>
</dbReference>
<name>A0A4R1I4I1_PSEEN</name>
<dbReference type="InterPro" id="IPR000182">
    <property type="entry name" value="GNAT_dom"/>
</dbReference>
<keyword evidence="2" id="KW-0808">Transferase</keyword>
<organism evidence="2 3">
    <name type="scientific">Pseudonocardia endophytica</name>
    <dbReference type="NCBI Taxonomy" id="401976"/>
    <lineage>
        <taxon>Bacteria</taxon>
        <taxon>Bacillati</taxon>
        <taxon>Actinomycetota</taxon>
        <taxon>Actinomycetes</taxon>
        <taxon>Pseudonocardiales</taxon>
        <taxon>Pseudonocardiaceae</taxon>
        <taxon>Pseudonocardia</taxon>
    </lineage>
</organism>
<dbReference type="RefSeq" id="WP_165922313.1">
    <property type="nucleotide sequence ID" value="NZ_SMFZ01000001.1"/>
</dbReference>
<keyword evidence="3" id="KW-1185">Reference proteome</keyword>
<sequence length="175" mass="19470">MPLPANTLTDGVIVISPLRWEDVEPHLAGEDEELVRWLNGGPGSRATVHAHVRRSIERWATDGPKLSFGIRVDRGVTLCGTIDADLDPEPATRQAGLAYGLYPRFRGHGLATRAVRLVCRYLGERGDVDRVLIDVDPANGASSRVAERAGFRFVRHVSVDEDDFDRYEFVVRVPR</sequence>
<dbReference type="EMBL" id="SMFZ01000001">
    <property type="protein sequence ID" value="TCK27479.1"/>
    <property type="molecule type" value="Genomic_DNA"/>
</dbReference>
<evidence type="ECO:0000259" key="1">
    <source>
        <dbReference type="PROSITE" id="PS51186"/>
    </source>
</evidence>
<dbReference type="SUPFAM" id="SSF55729">
    <property type="entry name" value="Acyl-CoA N-acyltransferases (Nat)"/>
    <property type="match status" value="1"/>
</dbReference>
<feature type="domain" description="N-acetyltransferase" evidence="1">
    <location>
        <begin position="13"/>
        <end position="174"/>
    </location>
</feature>
<dbReference type="GO" id="GO:0008999">
    <property type="term" value="F:protein-N-terminal-alanine acetyltransferase activity"/>
    <property type="evidence" value="ECO:0007669"/>
    <property type="project" value="TreeGrafter"/>
</dbReference>
<dbReference type="InterPro" id="IPR016181">
    <property type="entry name" value="Acyl_CoA_acyltransferase"/>
</dbReference>
<dbReference type="PROSITE" id="PS51186">
    <property type="entry name" value="GNAT"/>
    <property type="match status" value="1"/>
</dbReference>
<dbReference type="Gene3D" id="3.40.630.30">
    <property type="match status" value="1"/>
</dbReference>
<dbReference type="GO" id="GO:0005737">
    <property type="term" value="C:cytoplasm"/>
    <property type="evidence" value="ECO:0007669"/>
    <property type="project" value="TreeGrafter"/>
</dbReference>
<evidence type="ECO:0000313" key="2">
    <source>
        <dbReference type="EMBL" id="TCK27479.1"/>
    </source>
</evidence>
<reference evidence="2 3" key="1">
    <citation type="submission" date="2019-03" db="EMBL/GenBank/DDBJ databases">
        <title>Sequencing the genomes of 1000 actinobacteria strains.</title>
        <authorList>
            <person name="Klenk H.-P."/>
        </authorList>
    </citation>
    <scope>NUCLEOTIDE SEQUENCE [LARGE SCALE GENOMIC DNA]</scope>
    <source>
        <strain evidence="2 3">DSM 44969</strain>
    </source>
</reference>
<gene>
    <name evidence="2" type="ORF">EV378_3351</name>
</gene>
<dbReference type="AlphaFoldDB" id="A0A4R1I4I1"/>
<dbReference type="PANTHER" id="PTHR43441:SF2">
    <property type="entry name" value="FAMILY ACETYLTRANSFERASE, PUTATIVE (AFU_ORTHOLOGUE AFUA_7G00850)-RELATED"/>
    <property type="match status" value="1"/>
</dbReference>
<proteinExistence type="predicted"/>
<accession>A0A4R1I4I1</accession>
<dbReference type="Pfam" id="PF13302">
    <property type="entry name" value="Acetyltransf_3"/>
    <property type="match status" value="1"/>
</dbReference>
<dbReference type="GO" id="GO:1990189">
    <property type="term" value="F:protein N-terminal-serine acetyltransferase activity"/>
    <property type="evidence" value="ECO:0007669"/>
    <property type="project" value="TreeGrafter"/>
</dbReference>
<protein>
    <submittedName>
        <fullName evidence="2">RimJ/RimL family protein N-acetyltransferase</fullName>
    </submittedName>
</protein>
<dbReference type="InterPro" id="IPR051908">
    <property type="entry name" value="Ribosomal_N-acetyltransferase"/>
</dbReference>
<evidence type="ECO:0000313" key="3">
    <source>
        <dbReference type="Proteomes" id="UP000295560"/>
    </source>
</evidence>
<dbReference type="PANTHER" id="PTHR43441">
    <property type="entry name" value="RIBOSOMAL-PROTEIN-SERINE ACETYLTRANSFERASE"/>
    <property type="match status" value="1"/>
</dbReference>
<comment type="caution">
    <text evidence="2">The sequence shown here is derived from an EMBL/GenBank/DDBJ whole genome shotgun (WGS) entry which is preliminary data.</text>
</comment>